<keyword evidence="3" id="KW-0808">Transferase</keyword>
<dbReference type="InterPro" id="IPR004358">
    <property type="entry name" value="Sig_transdc_His_kin-like_C"/>
</dbReference>
<keyword evidence="8" id="KW-0812">Transmembrane</keyword>
<comment type="caution">
    <text evidence="10">The sequence shown here is derived from an EMBL/GenBank/DDBJ whole genome shotgun (WGS) entry which is preliminary data.</text>
</comment>
<evidence type="ECO:0000256" key="5">
    <source>
        <dbReference type="ARBA" id="ARBA00022777"/>
    </source>
</evidence>
<evidence type="ECO:0000256" key="4">
    <source>
        <dbReference type="ARBA" id="ARBA00022741"/>
    </source>
</evidence>
<feature type="domain" description="Histidine kinase" evidence="9">
    <location>
        <begin position="229"/>
        <end position="461"/>
    </location>
</feature>
<accession>A0ABT8LCA1</accession>
<feature type="transmembrane region" description="Helical" evidence="8">
    <location>
        <begin position="10"/>
        <end position="28"/>
    </location>
</feature>
<evidence type="ECO:0000313" key="10">
    <source>
        <dbReference type="EMBL" id="MDN5215273.1"/>
    </source>
</evidence>
<evidence type="ECO:0000256" key="2">
    <source>
        <dbReference type="ARBA" id="ARBA00012438"/>
    </source>
</evidence>
<dbReference type="PRINTS" id="PR00344">
    <property type="entry name" value="BCTRLSENSOR"/>
</dbReference>
<evidence type="ECO:0000256" key="3">
    <source>
        <dbReference type="ARBA" id="ARBA00022679"/>
    </source>
</evidence>
<keyword evidence="4" id="KW-0547">Nucleotide-binding</keyword>
<dbReference type="InterPro" id="IPR003594">
    <property type="entry name" value="HATPase_dom"/>
</dbReference>
<evidence type="ECO:0000313" key="11">
    <source>
        <dbReference type="Proteomes" id="UP001172083"/>
    </source>
</evidence>
<proteinExistence type="predicted"/>
<dbReference type="SMART" id="SM00387">
    <property type="entry name" value="HATPase_c"/>
    <property type="match status" value="1"/>
</dbReference>
<dbReference type="Proteomes" id="UP001172083">
    <property type="component" value="Unassembled WGS sequence"/>
</dbReference>
<dbReference type="PANTHER" id="PTHR43065">
    <property type="entry name" value="SENSOR HISTIDINE KINASE"/>
    <property type="match status" value="1"/>
</dbReference>
<dbReference type="InterPro" id="IPR036890">
    <property type="entry name" value="HATPase_C_sf"/>
</dbReference>
<evidence type="ECO:0000256" key="6">
    <source>
        <dbReference type="ARBA" id="ARBA00022840"/>
    </source>
</evidence>
<protein>
    <recommendedName>
        <fullName evidence="2">histidine kinase</fullName>
        <ecNumber evidence="2">2.7.13.3</ecNumber>
    </recommendedName>
</protein>
<dbReference type="Pfam" id="PF02518">
    <property type="entry name" value="HATPase_c"/>
    <property type="match status" value="1"/>
</dbReference>
<dbReference type="PANTHER" id="PTHR43065:SF46">
    <property type="entry name" value="C4-DICARBOXYLATE TRANSPORT SENSOR PROTEIN DCTB"/>
    <property type="match status" value="1"/>
</dbReference>
<keyword evidence="11" id="KW-1185">Reference proteome</keyword>
<keyword evidence="8" id="KW-0472">Membrane</keyword>
<dbReference type="PROSITE" id="PS50109">
    <property type="entry name" value="HIS_KIN"/>
    <property type="match status" value="1"/>
</dbReference>
<dbReference type="Gene3D" id="3.30.565.10">
    <property type="entry name" value="Histidine kinase-like ATPase, C-terminal domain"/>
    <property type="match status" value="1"/>
</dbReference>
<keyword evidence="6 10" id="KW-0067">ATP-binding</keyword>
<dbReference type="EMBL" id="JAUJEB010000006">
    <property type="protein sequence ID" value="MDN5215273.1"/>
    <property type="molecule type" value="Genomic_DNA"/>
</dbReference>
<keyword evidence="7" id="KW-0902">Two-component regulatory system</keyword>
<evidence type="ECO:0000256" key="8">
    <source>
        <dbReference type="SAM" id="Phobius"/>
    </source>
</evidence>
<dbReference type="SUPFAM" id="SSF55874">
    <property type="entry name" value="ATPase domain of HSP90 chaperone/DNA topoisomerase II/histidine kinase"/>
    <property type="match status" value="1"/>
</dbReference>
<gene>
    <name evidence="10" type="ORF">QQ020_24555</name>
</gene>
<reference evidence="10" key="1">
    <citation type="submission" date="2023-06" db="EMBL/GenBank/DDBJ databases">
        <title>Genomic of Agaribacillus aureum.</title>
        <authorList>
            <person name="Wang G."/>
        </authorList>
    </citation>
    <scope>NUCLEOTIDE SEQUENCE</scope>
    <source>
        <strain evidence="10">BMA12</strain>
    </source>
</reference>
<evidence type="ECO:0000259" key="9">
    <source>
        <dbReference type="PROSITE" id="PS50109"/>
    </source>
</evidence>
<feature type="transmembrane region" description="Helical" evidence="8">
    <location>
        <begin position="34"/>
        <end position="54"/>
    </location>
</feature>
<evidence type="ECO:0000256" key="1">
    <source>
        <dbReference type="ARBA" id="ARBA00000085"/>
    </source>
</evidence>
<name>A0ABT8LCA1_9BACT</name>
<dbReference type="EC" id="2.7.13.3" evidence="2"/>
<evidence type="ECO:0000256" key="7">
    <source>
        <dbReference type="ARBA" id="ARBA00023012"/>
    </source>
</evidence>
<organism evidence="10 11">
    <name type="scientific">Agaribacillus aureus</name>
    <dbReference type="NCBI Taxonomy" id="3051825"/>
    <lineage>
        <taxon>Bacteria</taxon>
        <taxon>Pseudomonadati</taxon>
        <taxon>Bacteroidota</taxon>
        <taxon>Cytophagia</taxon>
        <taxon>Cytophagales</taxon>
        <taxon>Splendidivirgaceae</taxon>
        <taxon>Agaribacillus</taxon>
    </lineage>
</organism>
<keyword evidence="5" id="KW-0418">Kinase</keyword>
<dbReference type="RefSeq" id="WP_346760611.1">
    <property type="nucleotide sequence ID" value="NZ_JAUJEB010000006.1"/>
</dbReference>
<sequence>MDFKNFRFNIVARVVVITLTIFILTSLLDNSDFVIPSLIVLLLIFQVISLTKYLEKTNRELAGFLNSIKYDDFSHTYPTKGNGSSMDMLYKEFNKVMNKFREIRAEKEAHYQYLKTIVQHVGIGLVTFNKEGEIQIINTAAKRLFRINQIKNIKSLRFISEPLVESFFRLKTGGRDLIKIEHKGDNVQLAIYAIELTLRGEEFKLISVQNIQSELDEKEMEAWHKLIRVLTHEIMNSVTPISSLAATVEGELESQLNNDVDVNPIHNDDIQDLHLAVSTIHKRSEGLIRFVNDFRNLTQIPTPKMDYVNVKELIERILTLLNHELEENDVNVRLEVTPEDLALNLDQELIEQVLINLIKNANQSMIWDEEEDEENHSLEDREKYLKIRAFQDGKNTYIKVKDTGQGIEEEAVTKIFIPFYTTKKNGSGIGLALSRQIMRQHGGNITVSSELKKGSEFLLKF</sequence>
<keyword evidence="8" id="KW-1133">Transmembrane helix</keyword>
<dbReference type="InterPro" id="IPR005467">
    <property type="entry name" value="His_kinase_dom"/>
</dbReference>
<dbReference type="GO" id="GO:0005524">
    <property type="term" value="F:ATP binding"/>
    <property type="evidence" value="ECO:0007669"/>
    <property type="project" value="UniProtKB-KW"/>
</dbReference>
<comment type="catalytic activity">
    <reaction evidence="1">
        <text>ATP + protein L-histidine = ADP + protein N-phospho-L-histidine.</text>
        <dbReference type="EC" id="2.7.13.3"/>
    </reaction>
</comment>